<dbReference type="RefSeq" id="WP_188951263.1">
    <property type="nucleotide sequence ID" value="NZ_BMIB01000002.1"/>
</dbReference>
<evidence type="ECO:0000256" key="5">
    <source>
        <dbReference type="ARBA" id="ARBA00022989"/>
    </source>
</evidence>
<dbReference type="InterPro" id="IPR007353">
    <property type="entry name" value="DUF421"/>
</dbReference>
<evidence type="ECO:0000256" key="7">
    <source>
        <dbReference type="SAM" id="Phobius"/>
    </source>
</evidence>
<dbReference type="EMBL" id="BMIB01000002">
    <property type="protein sequence ID" value="GGH63023.1"/>
    <property type="molecule type" value="Genomic_DNA"/>
</dbReference>
<reference evidence="9" key="2">
    <citation type="submission" date="2020-09" db="EMBL/GenBank/DDBJ databases">
        <authorList>
            <person name="Sun Q."/>
            <person name="Zhou Y."/>
        </authorList>
    </citation>
    <scope>NUCLEOTIDE SEQUENCE</scope>
    <source>
        <strain evidence="9">CGMCC 1.15290</strain>
    </source>
</reference>
<evidence type="ECO:0000313" key="10">
    <source>
        <dbReference type="Proteomes" id="UP000627292"/>
    </source>
</evidence>
<dbReference type="Pfam" id="PF04239">
    <property type="entry name" value="DUF421"/>
    <property type="match status" value="1"/>
</dbReference>
<keyword evidence="4 7" id="KW-0812">Transmembrane</keyword>
<organism evidence="9 10">
    <name type="scientific">Filimonas zeae</name>
    <dbReference type="NCBI Taxonomy" id="1737353"/>
    <lineage>
        <taxon>Bacteria</taxon>
        <taxon>Pseudomonadati</taxon>
        <taxon>Bacteroidota</taxon>
        <taxon>Chitinophagia</taxon>
        <taxon>Chitinophagales</taxon>
        <taxon>Chitinophagaceae</taxon>
        <taxon>Filimonas</taxon>
    </lineage>
</organism>
<keyword evidence="5 7" id="KW-1133">Transmembrane helix</keyword>
<evidence type="ECO:0000256" key="3">
    <source>
        <dbReference type="ARBA" id="ARBA00022475"/>
    </source>
</evidence>
<dbReference type="InterPro" id="IPR023090">
    <property type="entry name" value="UPF0702_alpha/beta_dom_sf"/>
</dbReference>
<gene>
    <name evidence="9" type="ORF">GCM10011379_13460</name>
</gene>
<evidence type="ECO:0000259" key="8">
    <source>
        <dbReference type="Pfam" id="PF04239"/>
    </source>
</evidence>
<keyword evidence="3" id="KW-1003">Cell membrane</keyword>
<keyword evidence="6 7" id="KW-0472">Membrane</keyword>
<proteinExistence type="inferred from homology"/>
<evidence type="ECO:0000256" key="6">
    <source>
        <dbReference type="ARBA" id="ARBA00023136"/>
    </source>
</evidence>
<dbReference type="PANTHER" id="PTHR34582:SF6">
    <property type="entry name" value="UPF0702 TRANSMEMBRANE PROTEIN YCAP"/>
    <property type="match status" value="1"/>
</dbReference>
<evidence type="ECO:0000256" key="4">
    <source>
        <dbReference type="ARBA" id="ARBA00022692"/>
    </source>
</evidence>
<evidence type="ECO:0000313" key="9">
    <source>
        <dbReference type="EMBL" id="GGH63023.1"/>
    </source>
</evidence>
<comment type="similarity">
    <text evidence="2">Belongs to the UPF0702 family.</text>
</comment>
<protein>
    <recommendedName>
        <fullName evidence="8">YetF C-terminal domain-containing protein</fullName>
    </recommendedName>
</protein>
<sequence length="227" mass="25225">MKKENIKLTDIKRILIGDAPFEFLIEVLLRTCIMYVLLLVVVKALGKRMSGQLTITELAVMILMGAIVSAPMELPERGVIQGLVILVILLLLHQGLTWMEVKYKKVEMATQGVIKILIKDGVIQMNALNKVRISKDQLFAMLRNKNIHQLGQVKRVYLETCGKFTIYKNEQPVPGLSAFPPEEDHEALLNKQTDCNSCTTCGNTVSTADHAGPCPLCGSSYWETAAL</sequence>
<name>A0A917ITL9_9BACT</name>
<reference evidence="9" key="1">
    <citation type="journal article" date="2014" name="Int. J. Syst. Evol. Microbiol.">
        <title>Complete genome sequence of Corynebacterium casei LMG S-19264T (=DSM 44701T), isolated from a smear-ripened cheese.</title>
        <authorList>
            <consortium name="US DOE Joint Genome Institute (JGI-PGF)"/>
            <person name="Walter F."/>
            <person name="Albersmeier A."/>
            <person name="Kalinowski J."/>
            <person name="Ruckert C."/>
        </authorList>
    </citation>
    <scope>NUCLEOTIDE SEQUENCE</scope>
    <source>
        <strain evidence="9">CGMCC 1.15290</strain>
    </source>
</reference>
<dbReference type="GO" id="GO:0005886">
    <property type="term" value="C:plasma membrane"/>
    <property type="evidence" value="ECO:0007669"/>
    <property type="project" value="UniProtKB-SubCell"/>
</dbReference>
<feature type="transmembrane region" description="Helical" evidence="7">
    <location>
        <begin position="78"/>
        <end position="98"/>
    </location>
</feature>
<evidence type="ECO:0000256" key="2">
    <source>
        <dbReference type="ARBA" id="ARBA00006448"/>
    </source>
</evidence>
<dbReference type="Gene3D" id="3.30.240.20">
    <property type="entry name" value="bsu07140 like domains"/>
    <property type="match status" value="1"/>
</dbReference>
<keyword evidence="10" id="KW-1185">Reference proteome</keyword>
<comment type="subcellular location">
    <subcellularLocation>
        <location evidence="1">Cell membrane</location>
        <topology evidence="1">Multi-pass membrane protein</topology>
    </subcellularLocation>
</comment>
<feature type="domain" description="YetF C-terminal" evidence="8">
    <location>
        <begin position="102"/>
        <end position="171"/>
    </location>
</feature>
<feature type="transmembrane region" description="Helical" evidence="7">
    <location>
        <begin position="27"/>
        <end position="46"/>
    </location>
</feature>
<comment type="caution">
    <text evidence="9">The sequence shown here is derived from an EMBL/GenBank/DDBJ whole genome shotgun (WGS) entry which is preliminary data.</text>
</comment>
<dbReference type="AlphaFoldDB" id="A0A917ITL9"/>
<dbReference type="Proteomes" id="UP000627292">
    <property type="component" value="Unassembled WGS sequence"/>
</dbReference>
<evidence type="ECO:0000256" key="1">
    <source>
        <dbReference type="ARBA" id="ARBA00004651"/>
    </source>
</evidence>
<dbReference type="PANTHER" id="PTHR34582">
    <property type="entry name" value="UPF0702 TRANSMEMBRANE PROTEIN YCAP"/>
    <property type="match status" value="1"/>
</dbReference>
<accession>A0A917ITL9</accession>
<feature type="transmembrane region" description="Helical" evidence="7">
    <location>
        <begin position="53"/>
        <end position="72"/>
    </location>
</feature>